<dbReference type="InterPro" id="IPR036928">
    <property type="entry name" value="AS_sf"/>
</dbReference>
<feature type="domain" description="Amidase" evidence="2">
    <location>
        <begin position="391"/>
        <end position="692"/>
    </location>
</feature>
<dbReference type="OrthoDB" id="783096at2759"/>
<proteinExistence type="predicted"/>
<reference evidence="3 4" key="1">
    <citation type="journal article" date="2015" name="Genome Announc.">
        <title>Draft Genome Sequence and Gene Annotation of the Entomopathogenic Fungus Verticillium hemipterigenum.</title>
        <authorList>
            <person name="Horn F."/>
            <person name="Habel A."/>
            <person name="Scharf D.H."/>
            <person name="Dworschak J."/>
            <person name="Brakhage A.A."/>
            <person name="Guthke R."/>
            <person name="Hertweck C."/>
            <person name="Linde J."/>
        </authorList>
    </citation>
    <scope>NUCLEOTIDE SEQUENCE [LARGE SCALE GENOMIC DNA]</scope>
</reference>
<dbReference type="Gene3D" id="3.75.10.10">
    <property type="entry name" value="L-arginine/glycine Amidinotransferase, Chain A"/>
    <property type="match status" value="1"/>
</dbReference>
<dbReference type="GO" id="GO:0009446">
    <property type="term" value="P:putrescine biosynthetic process"/>
    <property type="evidence" value="ECO:0007669"/>
    <property type="project" value="InterPro"/>
</dbReference>
<dbReference type="Proteomes" id="UP000039046">
    <property type="component" value="Unassembled WGS sequence"/>
</dbReference>
<dbReference type="EMBL" id="CDHN01000004">
    <property type="protein sequence ID" value="CEJ92398.1"/>
    <property type="molecule type" value="Genomic_DNA"/>
</dbReference>
<dbReference type="NCBIfam" id="NF005127">
    <property type="entry name" value="PRK06565.1"/>
    <property type="match status" value="1"/>
</dbReference>
<keyword evidence="1" id="KW-0378">Hydrolase</keyword>
<accession>A0A0A1TMR9</accession>
<sequence length="1054" mass="114795">MALCSAPRLTMPSEALTHSRTLMGWPDITSQETTSLLKGAEVDVANIANAIVQFEPVTLYCSPTNVERAKALVSPTVNIEHLAITELWMRDTGPVFVKNSTGGLVGLELNFNYWGDKYKGPDATVASDILKQSNIKSVKAPFVAEGGAIEIDGEGTLLLTESSVINDNRNPGKTKKQLEKEFSAFLGVDKVIWVKGVKGKDITDWHIDAMARFVSPGRVLLSRPPASSEQYLLDLYKEARSVLETEKDAKGRQLEVLDLEEADPSLFDGNPYQMVLSYLNYLIVNGGVIIPSFGDDKADKRALDLFKTLFPERKVVAVRLNTLRKLGGGIHCATQQQPAHKIIVGPSIYIHDNNTRTGLSTMSSGRIFDVVEADIQQLQAALNAKQITSVELVIEYLRRISIYDHRGLRLNSTPIINPAVFEEAAASDDRRAAGACLGPMDGIPYTVKDSYKVAGLTVASGAPALRNLVANEDAFTVERLRAAGAVLIGKTNMPPMAAGGMQYGVYGRAESPYNLEYLAAAFGSGSSNGSAVATAASMAAFGLGEETVSSGRSPASNNALVAYTPSRGNISIRGNWPLYPSCDVVVPHTRTMSDLFGLLDVIASPDPIKTGDFWRNQPFVSLPAPWKDRPATFYDLKSSPAMHGLRIGVPSMYITPNTSMDNGLPYVSPEVCNLWVTAKQHLESLGAEVVAMPEFPLVTKYETHIRSGSTEWLGLPLEWKSVERGRLLALAWDEFLKNNKDASLASLKDVDTSQLWPFDEDDLQVCFSKPENRIHWHKLVSQLVDSENGNAMIQSPMDTPDLSIALPALEAMRKSLLEDWLDENKLDFVVFPANGDVGRADADTVRDSARFSWTDGVKYSNGNQVLRHLGVPSITVPMGMIPDKKMPIGLTIIGKAYNDVNILRLGYLYEQASQNRVVPPLTPSISIADTRDGVLADVARPKLHISCKSAPTDAEQGAVEVSVNGIVTVEESSEALIMEIYIDGNKLSDDKVVLTPMGSEPGYMFTSIVQAPSAPTWAETKRWGTPVSRDRIMVMVVARVGANGRPTAWLGQLE</sequence>
<evidence type="ECO:0000256" key="1">
    <source>
        <dbReference type="ARBA" id="ARBA00022801"/>
    </source>
</evidence>
<dbReference type="Pfam" id="PF01425">
    <property type="entry name" value="Amidase"/>
    <property type="match status" value="1"/>
</dbReference>
<dbReference type="InterPro" id="IPR007466">
    <property type="entry name" value="Peptidyl-Arg-deiminase_porph"/>
</dbReference>
<dbReference type="InterPro" id="IPR023631">
    <property type="entry name" value="Amidase_dom"/>
</dbReference>
<dbReference type="Pfam" id="PF04371">
    <property type="entry name" value="PAD_porph"/>
    <property type="match status" value="1"/>
</dbReference>
<keyword evidence="4" id="KW-1185">Reference proteome</keyword>
<evidence type="ECO:0000313" key="3">
    <source>
        <dbReference type="EMBL" id="CEJ92398.1"/>
    </source>
</evidence>
<dbReference type="GO" id="GO:0004668">
    <property type="term" value="F:protein-arginine deiminase activity"/>
    <property type="evidence" value="ECO:0007669"/>
    <property type="project" value="InterPro"/>
</dbReference>
<gene>
    <name evidence="3" type="ORF">VHEMI08053</name>
</gene>
<dbReference type="SUPFAM" id="SSF55909">
    <property type="entry name" value="Pentein"/>
    <property type="match status" value="1"/>
</dbReference>
<dbReference type="PANTHER" id="PTHR42678">
    <property type="entry name" value="AMIDASE"/>
    <property type="match status" value="1"/>
</dbReference>
<dbReference type="HOGENOM" id="CLU_290389_0_0_1"/>
<dbReference type="STRING" id="1531966.A0A0A1TMR9"/>
<dbReference type="SUPFAM" id="SSF75304">
    <property type="entry name" value="Amidase signature (AS) enzymes"/>
    <property type="match status" value="1"/>
</dbReference>
<dbReference type="Gene3D" id="3.90.1300.10">
    <property type="entry name" value="Amidase signature (AS) domain"/>
    <property type="match status" value="1"/>
</dbReference>
<dbReference type="PANTHER" id="PTHR42678:SF11">
    <property type="entry name" value="AMIDASE FAMILY PROTEIN"/>
    <property type="match status" value="1"/>
</dbReference>
<organism evidence="3 4">
    <name type="scientific">[Torrubiella] hemipterigena</name>
    <dbReference type="NCBI Taxonomy" id="1531966"/>
    <lineage>
        <taxon>Eukaryota</taxon>
        <taxon>Fungi</taxon>
        <taxon>Dikarya</taxon>
        <taxon>Ascomycota</taxon>
        <taxon>Pezizomycotina</taxon>
        <taxon>Sordariomycetes</taxon>
        <taxon>Hypocreomycetidae</taxon>
        <taxon>Hypocreales</taxon>
        <taxon>Clavicipitaceae</taxon>
        <taxon>Clavicipitaceae incertae sedis</taxon>
        <taxon>'Torrubiella' clade</taxon>
    </lineage>
</organism>
<evidence type="ECO:0000259" key="2">
    <source>
        <dbReference type="Pfam" id="PF01425"/>
    </source>
</evidence>
<dbReference type="AlphaFoldDB" id="A0A0A1TMR9"/>
<protein>
    <recommendedName>
        <fullName evidence="2">Amidase domain-containing protein</fullName>
    </recommendedName>
</protein>
<name>A0A0A1TMR9_9HYPO</name>
<evidence type="ECO:0000313" key="4">
    <source>
        <dbReference type="Proteomes" id="UP000039046"/>
    </source>
</evidence>